<dbReference type="InterPro" id="IPR034154">
    <property type="entry name" value="TOPRIM_DnaG/twinkle"/>
</dbReference>
<evidence type="ECO:0000256" key="7">
    <source>
        <dbReference type="SAM" id="Coils"/>
    </source>
</evidence>
<dbReference type="CDD" id="cd01029">
    <property type="entry name" value="TOPRIM_primases"/>
    <property type="match status" value="1"/>
</dbReference>
<dbReference type="SUPFAM" id="SSF57783">
    <property type="entry name" value="Zinc beta-ribbon"/>
    <property type="match status" value="1"/>
</dbReference>
<name>A0ABY9PW47_SERFO</name>
<dbReference type="Gene3D" id="3.90.580.10">
    <property type="entry name" value="Zinc finger, CHC2-type domain"/>
    <property type="match status" value="1"/>
</dbReference>
<dbReference type="Pfam" id="PF08273">
    <property type="entry name" value="Zn_Ribbon_Prim"/>
    <property type="match status" value="1"/>
</dbReference>
<dbReference type="Proteomes" id="UP001235341">
    <property type="component" value="Chromosome"/>
</dbReference>
<keyword evidence="1" id="KW-0240">DNA-directed RNA polymerase</keyword>
<organism evidence="9 10">
    <name type="scientific">Serratia fonticola</name>
    <dbReference type="NCBI Taxonomy" id="47917"/>
    <lineage>
        <taxon>Bacteria</taxon>
        <taxon>Pseudomonadati</taxon>
        <taxon>Pseudomonadota</taxon>
        <taxon>Gammaproteobacteria</taxon>
        <taxon>Enterobacterales</taxon>
        <taxon>Yersiniaceae</taxon>
        <taxon>Serratia</taxon>
    </lineage>
</organism>
<dbReference type="RefSeq" id="WP_309206833.1">
    <property type="nucleotide sequence ID" value="NZ_CP133586.1"/>
</dbReference>
<feature type="coiled-coil region" evidence="7">
    <location>
        <begin position="112"/>
        <end position="144"/>
    </location>
</feature>
<dbReference type="InterPro" id="IPR009270">
    <property type="entry name" value="DUF927"/>
</dbReference>
<evidence type="ECO:0000256" key="5">
    <source>
        <dbReference type="ARBA" id="ARBA00022705"/>
    </source>
</evidence>
<dbReference type="InterPro" id="IPR006171">
    <property type="entry name" value="TOPRIM_dom"/>
</dbReference>
<protein>
    <submittedName>
        <fullName evidence="9">DUF927 domain-containing protein</fullName>
    </submittedName>
</protein>
<evidence type="ECO:0000313" key="9">
    <source>
        <dbReference type="EMBL" id="WMT17418.1"/>
    </source>
</evidence>
<dbReference type="SMART" id="SM00778">
    <property type="entry name" value="Prim_Zn_Ribbon"/>
    <property type="match status" value="1"/>
</dbReference>
<proteinExistence type="predicted"/>
<dbReference type="Pfam" id="PF06048">
    <property type="entry name" value="DUF927"/>
    <property type="match status" value="1"/>
</dbReference>
<evidence type="ECO:0000256" key="1">
    <source>
        <dbReference type="ARBA" id="ARBA00022478"/>
    </source>
</evidence>
<dbReference type="EMBL" id="CP133586">
    <property type="protein sequence ID" value="WMT17418.1"/>
    <property type="molecule type" value="Genomic_DNA"/>
</dbReference>
<keyword evidence="2" id="KW-0639">Primosome</keyword>
<evidence type="ECO:0000313" key="10">
    <source>
        <dbReference type="Proteomes" id="UP001235341"/>
    </source>
</evidence>
<evidence type="ECO:0000259" key="8">
    <source>
        <dbReference type="SMART" id="SM00778"/>
    </source>
</evidence>
<keyword evidence="6" id="KW-0804">Transcription</keyword>
<keyword evidence="4" id="KW-0548">Nucleotidyltransferase</keyword>
<evidence type="ECO:0000256" key="4">
    <source>
        <dbReference type="ARBA" id="ARBA00022695"/>
    </source>
</evidence>
<keyword evidence="10" id="KW-1185">Reference proteome</keyword>
<sequence>MNRLDFIREVKRAADGSWSTLLPSCGVTVPGRGKHGACPICGGTDRFHFIDDHGGGEWHCRQCDEPSHGDGLDLIARAHGITVMAAAELVANPAGVSFPVAETLQNATSQNKATVEGERQRLELDRQQAEATELEQKRQRFKRRYTALCNSAAIGGSAYLATKGLTGFTFPILPDGRLLVDLTDESGAVTAAQTITPTGEKRQVTDGAKRGAFHTLVGGPEHPQAVIIAEGLATTLTAHLMRPDALTVVAIDAGNLPHVAEVMRRKYPDAQIIIAGDNDWHAPGERDEHGKPKANTGMIAAEKTALAISGWVSLPPTEHKADWDDYRQQNGIEAAARAFNDSLYQPKAAGEEKHAGSQRDPLRPHVVSRKDGVFWITPKVDRDSGEVINYESWLCSPLEVIGTGRDDKDQYLIIRWHPAGEKIPTTAAIPLADVGEREGWRTLKAGGVNVTTKTALRATLADWLQRGGSRDIWRVAQATGWQCGAYIMPDGEIIGTPARPVLFNGRSAAAAGYTVKGTPESWRDSVARLARGNPSMMAGIGAALAAPLIGLAGADGFGIHFYEQSSAGKTTTANIASSLYGEPDALRLTWFGTALGIANEAAAHNDGLMPLDEVGQGADPDSVAKSAYTLFNGVGKLQGAKEGGNRDLKRWRTVALSTGEMDIETFIASTGRKVKAGQLVRLLNIPLEKSQQHHETANGKAHADALKDAYQSHHGAAGRFWIKYLADHQQQAIDAVREAESRWRSLIPADYGEQVHRVAARFAVLEAALLFGRSVTGWDAQECRDAIQHNFNAWIKEFGTGNKEHQQAIEATEAFLNAYGLSRFAPLPYDPQSLPIRDLAGYRDRGKHDCDAMVFYTFPAAFENEIARGFNTKHFAKALAEAGMLTQPASKRGFQRKSPRIEGRQINVYVIHHLPENDQGED</sequence>
<dbReference type="InterPro" id="IPR036977">
    <property type="entry name" value="DNA_primase_Znf_CHC2"/>
</dbReference>
<keyword evidence="3" id="KW-0808">Transferase</keyword>
<keyword evidence="5" id="KW-0235">DNA replication</keyword>
<keyword evidence="7" id="KW-0175">Coiled coil</keyword>
<evidence type="ECO:0000256" key="3">
    <source>
        <dbReference type="ARBA" id="ARBA00022679"/>
    </source>
</evidence>
<dbReference type="Pfam" id="PF13362">
    <property type="entry name" value="Toprim_3"/>
    <property type="match status" value="1"/>
</dbReference>
<feature type="domain" description="DNA primase/helicase Gp4 N-terminal Bacteriophage T7-like" evidence="8">
    <location>
        <begin position="33"/>
        <end position="72"/>
    </location>
</feature>
<accession>A0ABY9PW47</accession>
<evidence type="ECO:0000256" key="6">
    <source>
        <dbReference type="ARBA" id="ARBA00023163"/>
    </source>
</evidence>
<evidence type="ECO:0000256" key="2">
    <source>
        <dbReference type="ARBA" id="ARBA00022515"/>
    </source>
</evidence>
<gene>
    <name evidence="9" type="ORF">RFB13_18065</name>
</gene>
<reference evidence="9 10" key="1">
    <citation type="submission" date="2023-08" db="EMBL/GenBank/DDBJ databases">
        <title>Complete Genome and Methylome dissection of Serratia fonticola NEB369.</title>
        <authorList>
            <person name="Fomenkov A."/>
            <person name="Roberts R.D."/>
        </authorList>
    </citation>
    <scope>NUCLEOTIDE SEQUENCE [LARGE SCALE GENOMIC DNA]</scope>
    <source>
        <strain evidence="9 10">NEB369</strain>
    </source>
</reference>
<dbReference type="InterPro" id="IPR013237">
    <property type="entry name" value="Phage_T7_Gp4_N"/>
</dbReference>